<evidence type="ECO:0000313" key="22">
    <source>
        <dbReference type="EMBL" id="ASG22496.1"/>
    </source>
</evidence>
<dbReference type="InterPro" id="IPR032807">
    <property type="entry name" value="GNVR"/>
</dbReference>
<feature type="domain" description="Polysaccharide chain length determinant N-terminal" evidence="19">
    <location>
        <begin position="41"/>
        <end position="129"/>
    </location>
</feature>
<keyword evidence="13 18" id="KW-0472">Membrane</keyword>
<dbReference type="CDD" id="cd05387">
    <property type="entry name" value="BY-kinase"/>
    <property type="match status" value="1"/>
</dbReference>
<evidence type="ECO:0000256" key="7">
    <source>
        <dbReference type="ARBA" id="ARBA00022679"/>
    </source>
</evidence>
<keyword evidence="23" id="KW-1185">Reference proteome</keyword>
<dbReference type="Proteomes" id="UP000197153">
    <property type="component" value="Chromosome 2"/>
</dbReference>
<dbReference type="InterPro" id="IPR050445">
    <property type="entry name" value="Bact_polysacc_biosynth/exp"/>
</dbReference>
<evidence type="ECO:0000256" key="18">
    <source>
        <dbReference type="SAM" id="Phobius"/>
    </source>
</evidence>
<dbReference type="SUPFAM" id="SSF52540">
    <property type="entry name" value="P-loop containing nucleoside triphosphate hydrolases"/>
    <property type="match status" value="1"/>
</dbReference>
<evidence type="ECO:0000259" key="20">
    <source>
        <dbReference type="Pfam" id="PF13614"/>
    </source>
</evidence>
<evidence type="ECO:0000256" key="16">
    <source>
        <dbReference type="SAM" id="Coils"/>
    </source>
</evidence>
<keyword evidence="11" id="KW-0067">ATP-binding</keyword>
<gene>
    <name evidence="22" type="ORF">Y958_16295</name>
</gene>
<evidence type="ECO:0000256" key="3">
    <source>
        <dbReference type="ARBA" id="ARBA00008883"/>
    </source>
</evidence>
<evidence type="ECO:0000256" key="13">
    <source>
        <dbReference type="ARBA" id="ARBA00023136"/>
    </source>
</evidence>
<dbReference type="EC" id="2.7.10.2" evidence="4"/>
<evidence type="ECO:0000256" key="15">
    <source>
        <dbReference type="ARBA" id="ARBA00051245"/>
    </source>
</evidence>
<evidence type="ECO:0000256" key="11">
    <source>
        <dbReference type="ARBA" id="ARBA00022840"/>
    </source>
</evidence>
<organism evidence="22 23">
    <name type="scientific">Nitrospirillum viridazoti CBAmc</name>
    <dbReference type="NCBI Taxonomy" id="1441467"/>
    <lineage>
        <taxon>Bacteria</taxon>
        <taxon>Pseudomonadati</taxon>
        <taxon>Pseudomonadota</taxon>
        <taxon>Alphaproteobacteria</taxon>
        <taxon>Rhodospirillales</taxon>
        <taxon>Azospirillaceae</taxon>
        <taxon>Nitrospirillum</taxon>
        <taxon>Nitrospirillum viridazoti</taxon>
    </lineage>
</organism>
<dbReference type="AlphaFoldDB" id="A0A248JVE1"/>
<dbReference type="PANTHER" id="PTHR32309:SF13">
    <property type="entry name" value="FERRIC ENTEROBACTIN TRANSPORT PROTEIN FEPE"/>
    <property type="match status" value="1"/>
</dbReference>
<dbReference type="InterPro" id="IPR005702">
    <property type="entry name" value="Wzc-like_C"/>
</dbReference>
<feature type="domain" description="Tyrosine-protein kinase G-rich" evidence="21">
    <location>
        <begin position="427"/>
        <end position="498"/>
    </location>
</feature>
<dbReference type="EMBL" id="CP022111">
    <property type="protein sequence ID" value="ASG22496.1"/>
    <property type="molecule type" value="Genomic_DNA"/>
</dbReference>
<name>A0A248JVE1_9PROT</name>
<evidence type="ECO:0000256" key="14">
    <source>
        <dbReference type="ARBA" id="ARBA00023137"/>
    </source>
</evidence>
<evidence type="ECO:0000256" key="8">
    <source>
        <dbReference type="ARBA" id="ARBA00022692"/>
    </source>
</evidence>
<feature type="region of interest" description="Disordered" evidence="17">
    <location>
        <begin position="1"/>
        <end position="38"/>
    </location>
</feature>
<dbReference type="GO" id="GO:0005886">
    <property type="term" value="C:plasma membrane"/>
    <property type="evidence" value="ECO:0007669"/>
    <property type="project" value="UniProtKB-SubCell"/>
</dbReference>
<evidence type="ECO:0000259" key="21">
    <source>
        <dbReference type="Pfam" id="PF13807"/>
    </source>
</evidence>
<feature type="compositionally biased region" description="Pro residues" evidence="17">
    <location>
        <begin position="24"/>
        <end position="36"/>
    </location>
</feature>
<dbReference type="InterPro" id="IPR025669">
    <property type="entry name" value="AAA_dom"/>
</dbReference>
<dbReference type="PANTHER" id="PTHR32309">
    <property type="entry name" value="TYROSINE-PROTEIN KINASE"/>
    <property type="match status" value="1"/>
</dbReference>
<keyword evidence="16" id="KW-0175">Coiled coil</keyword>
<dbReference type="GO" id="GO:0004713">
    <property type="term" value="F:protein tyrosine kinase activity"/>
    <property type="evidence" value="ECO:0007669"/>
    <property type="project" value="TreeGrafter"/>
</dbReference>
<dbReference type="InterPro" id="IPR003856">
    <property type="entry name" value="LPS_length_determ_N"/>
</dbReference>
<evidence type="ECO:0000256" key="10">
    <source>
        <dbReference type="ARBA" id="ARBA00022777"/>
    </source>
</evidence>
<dbReference type="Pfam" id="PF02706">
    <property type="entry name" value="Wzz"/>
    <property type="match status" value="1"/>
</dbReference>
<evidence type="ECO:0000313" key="23">
    <source>
        <dbReference type="Proteomes" id="UP000197153"/>
    </source>
</evidence>
<dbReference type="InterPro" id="IPR027417">
    <property type="entry name" value="P-loop_NTPase"/>
</dbReference>
<comment type="similarity">
    <text evidence="3">Belongs to the etk/wzc family.</text>
</comment>
<comment type="catalytic activity">
    <reaction evidence="15">
        <text>L-tyrosyl-[protein] + ATP = O-phospho-L-tyrosyl-[protein] + ADP + H(+)</text>
        <dbReference type="Rhea" id="RHEA:10596"/>
        <dbReference type="Rhea" id="RHEA-COMP:10136"/>
        <dbReference type="Rhea" id="RHEA-COMP:20101"/>
        <dbReference type="ChEBI" id="CHEBI:15378"/>
        <dbReference type="ChEBI" id="CHEBI:30616"/>
        <dbReference type="ChEBI" id="CHEBI:46858"/>
        <dbReference type="ChEBI" id="CHEBI:61978"/>
        <dbReference type="ChEBI" id="CHEBI:456216"/>
        <dbReference type="EC" id="2.7.10.2"/>
    </reaction>
</comment>
<feature type="coiled-coil region" evidence="16">
    <location>
        <begin position="301"/>
        <end position="357"/>
    </location>
</feature>
<dbReference type="Pfam" id="PF13614">
    <property type="entry name" value="AAA_31"/>
    <property type="match status" value="1"/>
</dbReference>
<evidence type="ECO:0000256" key="1">
    <source>
        <dbReference type="ARBA" id="ARBA00004429"/>
    </source>
</evidence>
<keyword evidence="14" id="KW-0829">Tyrosine-protein kinase</keyword>
<comment type="similarity">
    <text evidence="2">Belongs to the CpsD/CapB family.</text>
</comment>
<keyword evidence="8 18" id="KW-0812">Transmembrane</keyword>
<keyword evidence="9" id="KW-0547">Nucleotide-binding</keyword>
<protein>
    <recommendedName>
        <fullName evidence="4">non-specific protein-tyrosine kinase</fullName>
        <ecNumber evidence="4">2.7.10.2</ecNumber>
    </recommendedName>
</protein>
<evidence type="ECO:0000256" key="2">
    <source>
        <dbReference type="ARBA" id="ARBA00007316"/>
    </source>
</evidence>
<evidence type="ECO:0000259" key="19">
    <source>
        <dbReference type="Pfam" id="PF02706"/>
    </source>
</evidence>
<keyword evidence="7" id="KW-0808">Transferase</keyword>
<comment type="subcellular location">
    <subcellularLocation>
        <location evidence="1">Cell inner membrane</location>
        <topology evidence="1">Multi-pass membrane protein</topology>
    </subcellularLocation>
</comment>
<accession>A0A248JVE1</accession>
<reference evidence="22 23" key="1">
    <citation type="submission" date="2017-06" db="EMBL/GenBank/DDBJ databases">
        <title>Complete genome sequence of Nitrospirillum amazonense strain CBAmC, an endophytic nitrogen-fixing and plant growth-promoting bacterium, isolated from sugarcane.</title>
        <authorList>
            <person name="Schwab S."/>
            <person name="dos Santos Teixeira K.R."/>
            <person name="Simoes Araujo J.L."/>
            <person name="Soares Vidal M."/>
            <person name="Borges de Freitas H.R."/>
            <person name="Rivello Crivelaro A.L."/>
            <person name="Bueno de Camargo Nunes A."/>
            <person name="dos Santos C.M."/>
            <person name="Palmeira da Silva Rosa D."/>
            <person name="da Silva Padilha D."/>
            <person name="da Silva E."/>
            <person name="Araujo Terra L."/>
            <person name="Soares Mendes V."/>
            <person name="Farinelli L."/>
            <person name="Magalhaes Cruz L."/>
            <person name="Baldani J.I."/>
        </authorList>
    </citation>
    <scope>NUCLEOTIDE SEQUENCE [LARGE SCALE GENOMIC DNA]</scope>
    <source>
        <strain evidence="22 23">CBAmC</strain>
    </source>
</reference>
<keyword evidence="10" id="KW-0418">Kinase</keyword>
<evidence type="ECO:0000256" key="12">
    <source>
        <dbReference type="ARBA" id="ARBA00022989"/>
    </source>
</evidence>
<feature type="transmembrane region" description="Helical" evidence="18">
    <location>
        <begin position="55"/>
        <end position="74"/>
    </location>
</feature>
<proteinExistence type="inferred from homology"/>
<dbReference type="RefSeq" id="WP_088873077.1">
    <property type="nucleotide sequence ID" value="NZ_CP022111.1"/>
</dbReference>
<keyword evidence="5" id="KW-1003">Cell membrane</keyword>
<keyword evidence="6" id="KW-0997">Cell inner membrane</keyword>
<sequence>MTLPEQPRALGGGPILPRRLTAAPPAPRPVYMPPPQQQQRDVLDTYRKIWAHRRLVLACTIGTALLAGIVGWSMPSRYTSESRVLVGVPQPSLEGIGPTMASMTFNAERVQSEGLVAQSRELAQRVVDRLHLNDDPEFNPDAKTAAPQISAWARLLPTSVAEWLTKPKAKPPETPEQQARTAAMINNRTVDILLSKLDIATVGRSDVLKISATTRDPETASLVANAVADAYLAEQRDVKVGTASRVEEYMEGRIADLRKQVDDSERAIEDYRKQYGLYDQQNGTGIMGQRLTELNTQLITAQTAKADAEAHLNDAQNLMRQGITGDSVPEVLNNPLIQSLKQQQAAAEQRLAQLSATYGDKHPQVTDAKAQIADAQRKIKAEMQGIINGLQNVARTANARYAAVLRDFNEAKGSLGSDNQNAIHLEAMERDAAVNRHLLETMLTEEKRLIGRQQLEAPDARVISRATPPVSASYPPKALILLLGTLVGAVAGMLIALLMEEADQTFRQSSQIESATGIPVVALVPEVKGKSPTAQVLREPVSPFAETLRKIHIALELSEMEYSPRTVLLSSAAPGEGKSVIIAALGRLLASHGRRILIVDCDWRSPSQHKLFNVSNKHGLASLLTDDSVVLDDCIHHDTLSGLELITAGHWTSKDTRMLTSDRMRVLLQTFAKNYDLVLIDTAPVLVGAEVLAMSRMVDKVLFTVRWDHTRRNAALQALRQLVEVQCDLTGVIMSRVDPRRYRQYGYGPLNYDYARPLADHFG</sequence>
<dbReference type="Pfam" id="PF13807">
    <property type="entry name" value="GNVR"/>
    <property type="match status" value="1"/>
</dbReference>
<evidence type="ECO:0000256" key="9">
    <source>
        <dbReference type="ARBA" id="ARBA00022741"/>
    </source>
</evidence>
<feature type="domain" description="AAA" evidence="20">
    <location>
        <begin position="575"/>
        <end position="722"/>
    </location>
</feature>
<evidence type="ECO:0000256" key="5">
    <source>
        <dbReference type="ARBA" id="ARBA00022475"/>
    </source>
</evidence>
<evidence type="ECO:0000256" key="6">
    <source>
        <dbReference type="ARBA" id="ARBA00022519"/>
    </source>
</evidence>
<dbReference type="KEGG" id="nao:Y958_16295"/>
<dbReference type="Gene3D" id="3.40.50.300">
    <property type="entry name" value="P-loop containing nucleotide triphosphate hydrolases"/>
    <property type="match status" value="1"/>
</dbReference>
<evidence type="ECO:0000256" key="17">
    <source>
        <dbReference type="SAM" id="MobiDB-lite"/>
    </source>
</evidence>
<evidence type="ECO:0000256" key="4">
    <source>
        <dbReference type="ARBA" id="ARBA00011903"/>
    </source>
</evidence>
<keyword evidence="12 18" id="KW-1133">Transmembrane helix</keyword>